<evidence type="ECO:0000256" key="3">
    <source>
        <dbReference type="ARBA" id="ARBA00012421"/>
    </source>
</evidence>
<keyword evidence="8" id="KW-0210">Decarboxylase</keyword>
<evidence type="ECO:0000313" key="9">
    <source>
        <dbReference type="EMBL" id="WTY33561.1"/>
    </source>
</evidence>
<dbReference type="Gene3D" id="3.40.640.10">
    <property type="entry name" value="Type I PLP-dependent aspartate aminotransferase-like (Major domain)"/>
    <property type="match status" value="1"/>
</dbReference>
<evidence type="ECO:0000256" key="1">
    <source>
        <dbReference type="ARBA" id="ARBA00001933"/>
    </source>
</evidence>
<dbReference type="InterPro" id="IPR002129">
    <property type="entry name" value="PyrdxlP-dep_de-COase"/>
</dbReference>
<dbReference type="Pfam" id="PF00282">
    <property type="entry name" value="Pyridoxal_deC"/>
    <property type="match status" value="1"/>
</dbReference>
<dbReference type="SUPFAM" id="SSF53383">
    <property type="entry name" value="PLP-dependent transferases"/>
    <property type="match status" value="1"/>
</dbReference>
<dbReference type="GO" id="GO:0004351">
    <property type="term" value="F:glutamate decarboxylase activity"/>
    <property type="evidence" value="ECO:0007669"/>
    <property type="project" value="UniProtKB-EC"/>
</dbReference>
<accession>A0ABZ1N0T9</accession>
<dbReference type="InterPro" id="IPR010107">
    <property type="entry name" value="Glutamate_decarboxylase"/>
</dbReference>
<evidence type="ECO:0000313" key="10">
    <source>
        <dbReference type="Proteomes" id="UP001621418"/>
    </source>
</evidence>
<organism evidence="9 10">
    <name type="scientific">Nocardia salmonicida</name>
    <dbReference type="NCBI Taxonomy" id="53431"/>
    <lineage>
        <taxon>Bacteria</taxon>
        <taxon>Bacillati</taxon>
        <taxon>Actinomycetota</taxon>
        <taxon>Actinomycetes</taxon>
        <taxon>Mycobacteriales</taxon>
        <taxon>Nocardiaceae</taxon>
        <taxon>Nocardia</taxon>
    </lineage>
</organism>
<proteinExistence type="inferred from homology"/>
<dbReference type="Gene3D" id="4.10.280.50">
    <property type="match status" value="1"/>
</dbReference>
<dbReference type="EMBL" id="CP109527">
    <property type="protein sequence ID" value="WTY33561.1"/>
    <property type="molecule type" value="Genomic_DNA"/>
</dbReference>
<evidence type="ECO:0000256" key="4">
    <source>
        <dbReference type="ARBA" id="ARBA00022898"/>
    </source>
</evidence>
<dbReference type="Proteomes" id="UP001621418">
    <property type="component" value="Chromosome"/>
</dbReference>
<keyword evidence="5 7" id="KW-0456">Lyase</keyword>
<evidence type="ECO:0000256" key="5">
    <source>
        <dbReference type="ARBA" id="ARBA00023239"/>
    </source>
</evidence>
<gene>
    <name evidence="9" type="ORF">OG308_19695</name>
</gene>
<evidence type="ECO:0000256" key="2">
    <source>
        <dbReference type="ARBA" id="ARBA00009533"/>
    </source>
</evidence>
<sequence>MSRKRTHAPQIAPAYTGRLSMDPVPALRMPAESMDPDVAYRFIHDELMLDGSSRLNLATFVSTWMDPQAEKLMAETFDKNMIDKDEYPATAAIEQRCVCMVADLFHADGLRDDDPSSAIGVSTIGSSEAVMLAGLAMKWLWRAKVGDGWKGRTPNMVMGSNVQVVWEKFCRYFDVEPRYLPMEKDRYVITPEQVLENIDEDTIGVVAILGTTFTGELEPISEICAALDKLAADGGPDIPVHVDAASGGFVVPFVHPELVWDFRLPRVVSINVSGHKYGLTYPGIGFVVWRSPEYLPDDLVFRVNYLGGDMPTFTLNFSRPGNQVIGQYYNFLRLGRAGYGQVMHSLSQTARWLGDRLRESQHFEVITDGSAIPVISFRLSGNPGYTEFDVSEALRAYGWQVPAYTMPDNATDIAVLRIVVREGFSADMARALSDDMTTALGHLDALKPNGYFDRLRPFAH</sequence>
<name>A0ABZ1N0T9_9NOCA</name>
<protein>
    <recommendedName>
        <fullName evidence="3 8">Glutamate decarboxylase</fullName>
        <ecNumber evidence="3 8">4.1.1.15</ecNumber>
    </recommendedName>
</protein>
<dbReference type="InterPro" id="IPR015421">
    <property type="entry name" value="PyrdxlP-dep_Trfase_major"/>
</dbReference>
<evidence type="ECO:0000256" key="6">
    <source>
        <dbReference type="ARBA" id="ARBA00048868"/>
    </source>
</evidence>
<keyword evidence="10" id="KW-1185">Reference proteome</keyword>
<comment type="cofactor">
    <cofactor evidence="1 7">
        <name>pyridoxal 5'-phosphate</name>
        <dbReference type="ChEBI" id="CHEBI:597326"/>
    </cofactor>
</comment>
<reference evidence="9 10" key="1">
    <citation type="submission" date="2022-10" db="EMBL/GenBank/DDBJ databases">
        <title>The complete genomes of actinobacterial strains from the NBC collection.</title>
        <authorList>
            <person name="Joergensen T.S."/>
            <person name="Alvarez Arevalo M."/>
            <person name="Sterndorff E.B."/>
            <person name="Faurdal D."/>
            <person name="Vuksanovic O."/>
            <person name="Mourched A.-S."/>
            <person name="Charusanti P."/>
            <person name="Shaw S."/>
            <person name="Blin K."/>
            <person name="Weber T."/>
        </authorList>
    </citation>
    <scope>NUCLEOTIDE SEQUENCE [LARGE SCALE GENOMIC DNA]</scope>
    <source>
        <strain evidence="9 10">NBC_01413</strain>
    </source>
</reference>
<comment type="catalytic activity">
    <reaction evidence="6 8">
        <text>L-glutamate + H(+) = 4-aminobutanoate + CO2</text>
        <dbReference type="Rhea" id="RHEA:17785"/>
        <dbReference type="ChEBI" id="CHEBI:15378"/>
        <dbReference type="ChEBI" id="CHEBI:16526"/>
        <dbReference type="ChEBI" id="CHEBI:29985"/>
        <dbReference type="ChEBI" id="CHEBI:59888"/>
        <dbReference type="EC" id="4.1.1.15"/>
    </reaction>
</comment>
<dbReference type="PANTHER" id="PTHR43321:SF3">
    <property type="entry name" value="GLUTAMATE DECARBOXYLASE"/>
    <property type="match status" value="1"/>
</dbReference>
<evidence type="ECO:0000256" key="7">
    <source>
        <dbReference type="RuleBase" id="RU000382"/>
    </source>
</evidence>
<comment type="similarity">
    <text evidence="2 7">Belongs to the group II decarboxylase family.</text>
</comment>
<dbReference type="EC" id="4.1.1.15" evidence="3 8"/>
<keyword evidence="4 7" id="KW-0663">Pyridoxal phosphate</keyword>
<dbReference type="PANTHER" id="PTHR43321">
    <property type="entry name" value="GLUTAMATE DECARBOXYLASE"/>
    <property type="match status" value="1"/>
</dbReference>
<dbReference type="CDD" id="cd06450">
    <property type="entry name" value="DOPA_deC_like"/>
    <property type="match status" value="1"/>
</dbReference>
<evidence type="ECO:0000256" key="8">
    <source>
        <dbReference type="RuleBase" id="RU361171"/>
    </source>
</evidence>
<dbReference type="Gene3D" id="3.90.1150.160">
    <property type="match status" value="1"/>
</dbReference>
<dbReference type="RefSeq" id="WP_405145778.1">
    <property type="nucleotide sequence ID" value="NZ_CP109527.1"/>
</dbReference>
<dbReference type="InterPro" id="IPR015424">
    <property type="entry name" value="PyrdxlP-dep_Trfase"/>
</dbReference>
<dbReference type="NCBIfam" id="TIGR01788">
    <property type="entry name" value="Glu-decarb-GAD"/>
    <property type="match status" value="1"/>
</dbReference>